<dbReference type="InterPro" id="IPR004089">
    <property type="entry name" value="MCPsignal_dom"/>
</dbReference>
<dbReference type="CDD" id="cd06225">
    <property type="entry name" value="HAMP"/>
    <property type="match status" value="1"/>
</dbReference>
<evidence type="ECO:0000313" key="9">
    <source>
        <dbReference type="Proteomes" id="UP000530320"/>
    </source>
</evidence>
<dbReference type="PROSITE" id="PS50192">
    <property type="entry name" value="T_SNARE"/>
    <property type="match status" value="1"/>
</dbReference>
<dbReference type="EMBL" id="JABEQP010000039">
    <property type="protein sequence ID" value="MBB2199892.1"/>
    <property type="molecule type" value="Genomic_DNA"/>
</dbReference>
<evidence type="ECO:0000259" key="5">
    <source>
        <dbReference type="PROSITE" id="PS50111"/>
    </source>
</evidence>
<dbReference type="PRINTS" id="PR00260">
    <property type="entry name" value="CHEMTRNSDUCR"/>
</dbReference>
<dbReference type="PANTHER" id="PTHR43531:SF11">
    <property type="entry name" value="METHYL-ACCEPTING CHEMOTAXIS PROTEIN 3"/>
    <property type="match status" value="1"/>
</dbReference>
<dbReference type="Proteomes" id="UP000530320">
    <property type="component" value="Unassembled WGS sequence"/>
</dbReference>
<name>A0A7W4K469_9PROT</name>
<dbReference type="InterPro" id="IPR000727">
    <property type="entry name" value="T_SNARE_dom"/>
</dbReference>
<dbReference type="GO" id="GO:0016020">
    <property type="term" value="C:membrane"/>
    <property type="evidence" value="ECO:0007669"/>
    <property type="project" value="UniProtKB-SubCell"/>
</dbReference>
<dbReference type="PROSITE" id="PS50885">
    <property type="entry name" value="HAMP"/>
    <property type="match status" value="1"/>
</dbReference>
<dbReference type="SMART" id="SM00283">
    <property type="entry name" value="MA"/>
    <property type="match status" value="1"/>
</dbReference>
<dbReference type="CDD" id="cd11386">
    <property type="entry name" value="MCP_signal"/>
    <property type="match status" value="1"/>
</dbReference>
<dbReference type="InterPro" id="IPR004090">
    <property type="entry name" value="Chemotax_Me-accpt_rcpt"/>
</dbReference>
<comment type="caution">
    <text evidence="8">The sequence shown here is derived from an EMBL/GenBank/DDBJ whole genome shotgun (WGS) entry which is preliminary data.</text>
</comment>
<dbReference type="Pfam" id="PF00015">
    <property type="entry name" value="MCPsignal"/>
    <property type="match status" value="1"/>
</dbReference>
<dbReference type="GO" id="GO:0007165">
    <property type="term" value="P:signal transduction"/>
    <property type="evidence" value="ECO:0007669"/>
    <property type="project" value="UniProtKB-KW"/>
</dbReference>
<evidence type="ECO:0000259" key="6">
    <source>
        <dbReference type="PROSITE" id="PS50192"/>
    </source>
</evidence>
<reference evidence="8 9" key="1">
    <citation type="submission" date="2020-04" db="EMBL/GenBank/DDBJ databases">
        <title>Description of novel Gluconacetobacter.</title>
        <authorList>
            <person name="Sombolestani A."/>
        </authorList>
    </citation>
    <scope>NUCLEOTIDE SEQUENCE [LARGE SCALE GENOMIC DNA]</scope>
    <source>
        <strain evidence="8 9">LMG 22058</strain>
    </source>
</reference>
<accession>A0A7W4K469</accession>
<sequence>MDLKKALPSWNGTDGAAGQEVFRTVRKDLEQILLRAYQVADPTLRAMKPDVLAEEEMKFSYITKGDFCDSYFDVQKRIAQRLAEDVDYVSYLSQVYSAYVSGLINSLLKNRSLFKGGRKHAIDLLVRAVLSDISVVMYHYFIHLNRQADEARAAAQAEREQRAREDNDVIEVINRALAALSTGDLTYRIESEMPKRVEVLKQNFNDMAQQLEETMTRIALNTRDVMANADGIRQSSDDLSRRTEQQAATLEETSSALMLITKRVSQTTNETQQAHKLVDATRADATHSAGIVKSTVEAIARVEESSKEITSIVGIINTLSFQSNILALNASVEAARAGDVGRGFAVVAGEVRVLAQRSADAGKEIANLIGRSSAEVKEGVALVRETGESLQRIVKQVQEINELVTNIAAAAHEQSSSISQLNTAMADMEQTTQKNAAIAEESAAASHNLAAMSDELTRLVAQFTLESRGGSSARERGNAALSLVRT</sequence>
<keyword evidence="2" id="KW-0145">Chemotaxis</keyword>
<evidence type="ECO:0000313" key="8">
    <source>
        <dbReference type="EMBL" id="MBB2199892.1"/>
    </source>
</evidence>
<comment type="subcellular location">
    <subcellularLocation>
        <location evidence="1">Membrane</location>
    </subcellularLocation>
</comment>
<evidence type="ECO:0000256" key="2">
    <source>
        <dbReference type="ARBA" id="ARBA00022500"/>
    </source>
</evidence>
<dbReference type="FunFam" id="1.10.287.950:FF:000001">
    <property type="entry name" value="Methyl-accepting chemotaxis sensory transducer"/>
    <property type="match status" value="1"/>
</dbReference>
<dbReference type="Gene3D" id="1.10.287.950">
    <property type="entry name" value="Methyl-accepting chemotaxis protein"/>
    <property type="match status" value="1"/>
</dbReference>
<feature type="domain" description="T-SNARE coiled-coil homology" evidence="6">
    <location>
        <begin position="380"/>
        <end position="425"/>
    </location>
</feature>
<dbReference type="InterPro" id="IPR051310">
    <property type="entry name" value="MCP_chemotaxis"/>
</dbReference>
<evidence type="ECO:0000256" key="1">
    <source>
        <dbReference type="ARBA" id="ARBA00004370"/>
    </source>
</evidence>
<gene>
    <name evidence="8" type="ORF">HLH44_21135</name>
</gene>
<organism evidence="8 9">
    <name type="scientific">Gluconacetobacter dulcium</name>
    <dbReference type="NCBI Taxonomy" id="2729096"/>
    <lineage>
        <taxon>Bacteria</taxon>
        <taxon>Pseudomonadati</taxon>
        <taxon>Pseudomonadota</taxon>
        <taxon>Alphaproteobacteria</taxon>
        <taxon>Acetobacterales</taxon>
        <taxon>Acetobacteraceae</taxon>
        <taxon>Gluconacetobacter</taxon>
    </lineage>
</organism>
<dbReference type="AlphaFoldDB" id="A0A7W4K469"/>
<evidence type="ECO:0000259" key="7">
    <source>
        <dbReference type="PROSITE" id="PS50885"/>
    </source>
</evidence>
<dbReference type="GO" id="GO:0006935">
    <property type="term" value="P:chemotaxis"/>
    <property type="evidence" value="ECO:0007669"/>
    <property type="project" value="UniProtKB-KW"/>
</dbReference>
<feature type="domain" description="Methyl-accepting transducer" evidence="5">
    <location>
        <begin position="221"/>
        <end position="450"/>
    </location>
</feature>
<dbReference type="RefSeq" id="WP_183010785.1">
    <property type="nucleotide sequence ID" value="NZ_JABEQP010000039.1"/>
</dbReference>
<feature type="domain" description="HAMP" evidence="7">
    <location>
        <begin position="170"/>
        <end position="216"/>
    </location>
</feature>
<dbReference type="GO" id="GO:0004888">
    <property type="term" value="F:transmembrane signaling receptor activity"/>
    <property type="evidence" value="ECO:0007669"/>
    <property type="project" value="InterPro"/>
</dbReference>
<protein>
    <submittedName>
        <fullName evidence="8">Methyl-accepting chemotaxis protein</fullName>
    </submittedName>
</protein>
<dbReference type="SUPFAM" id="SSF58104">
    <property type="entry name" value="Methyl-accepting chemotaxis protein (MCP) signaling domain"/>
    <property type="match status" value="1"/>
</dbReference>
<evidence type="ECO:0000256" key="3">
    <source>
        <dbReference type="ARBA" id="ARBA00029447"/>
    </source>
</evidence>
<comment type="similarity">
    <text evidence="3">Belongs to the methyl-accepting chemotaxis (MCP) protein family.</text>
</comment>
<evidence type="ECO:0000256" key="4">
    <source>
        <dbReference type="PROSITE-ProRule" id="PRU00284"/>
    </source>
</evidence>
<dbReference type="PROSITE" id="PS50111">
    <property type="entry name" value="CHEMOTAXIS_TRANSDUC_2"/>
    <property type="match status" value="1"/>
</dbReference>
<keyword evidence="4" id="KW-0807">Transducer</keyword>
<dbReference type="InterPro" id="IPR003660">
    <property type="entry name" value="HAMP_dom"/>
</dbReference>
<proteinExistence type="inferred from homology"/>
<dbReference type="PANTHER" id="PTHR43531">
    <property type="entry name" value="PROTEIN ICFG"/>
    <property type="match status" value="1"/>
</dbReference>